<dbReference type="EMBL" id="JBHTAS010000001">
    <property type="protein sequence ID" value="MFC7142400.1"/>
    <property type="molecule type" value="Genomic_DNA"/>
</dbReference>
<name>A0ABD5Y951_9EURY</name>
<evidence type="ECO:0000256" key="1">
    <source>
        <dbReference type="SAM" id="MobiDB-lite"/>
    </source>
</evidence>
<dbReference type="AlphaFoldDB" id="A0ABD5Y951"/>
<comment type="caution">
    <text evidence="2">The sequence shown here is derived from an EMBL/GenBank/DDBJ whole genome shotgun (WGS) entry which is preliminary data.</text>
</comment>
<dbReference type="InterPro" id="IPR011989">
    <property type="entry name" value="ARM-like"/>
</dbReference>
<evidence type="ECO:0000313" key="2">
    <source>
        <dbReference type="EMBL" id="MFC7142400.1"/>
    </source>
</evidence>
<proteinExistence type="predicted"/>
<dbReference type="GeneID" id="78822740"/>
<organism evidence="2 3">
    <name type="scientific">Halosimplex aquaticum</name>
    <dbReference type="NCBI Taxonomy" id="3026162"/>
    <lineage>
        <taxon>Archaea</taxon>
        <taxon>Methanobacteriati</taxon>
        <taxon>Methanobacteriota</taxon>
        <taxon>Stenosarchaea group</taxon>
        <taxon>Halobacteria</taxon>
        <taxon>Halobacteriales</taxon>
        <taxon>Haloarculaceae</taxon>
        <taxon>Halosimplex</taxon>
    </lineage>
</organism>
<dbReference type="Proteomes" id="UP001596432">
    <property type="component" value="Unassembled WGS sequence"/>
</dbReference>
<protein>
    <submittedName>
        <fullName evidence="2">HEAT repeat domain-containing protein</fullName>
    </submittedName>
</protein>
<accession>A0ABD5Y951</accession>
<evidence type="ECO:0000313" key="3">
    <source>
        <dbReference type="Proteomes" id="UP001596432"/>
    </source>
</evidence>
<reference evidence="2 3" key="1">
    <citation type="journal article" date="2019" name="Int. J. Syst. Evol. Microbiol.">
        <title>The Global Catalogue of Microorganisms (GCM) 10K type strain sequencing project: providing services to taxonomists for standard genome sequencing and annotation.</title>
        <authorList>
            <consortium name="The Broad Institute Genomics Platform"/>
            <consortium name="The Broad Institute Genome Sequencing Center for Infectious Disease"/>
            <person name="Wu L."/>
            <person name="Ma J."/>
        </authorList>
    </citation>
    <scope>NUCLEOTIDE SEQUENCE [LARGE SCALE GENOMIC DNA]</scope>
    <source>
        <strain evidence="2 3">XZYJT29</strain>
    </source>
</reference>
<keyword evidence="3" id="KW-1185">Reference proteome</keyword>
<gene>
    <name evidence="2" type="ORF">ACFQMA_21500</name>
</gene>
<dbReference type="Gene3D" id="1.25.10.10">
    <property type="entry name" value="Leucine-rich Repeat Variant"/>
    <property type="match status" value="2"/>
</dbReference>
<feature type="region of interest" description="Disordered" evidence="1">
    <location>
        <begin position="853"/>
        <end position="893"/>
    </location>
</feature>
<sequence>MVTPDSLAGFASRVTDAAPESRREALTALRDADEAAVGAELHALFAVATEADDPDHRREALDVAYAVIEDALSSLDALPPSLFAALSAEETRFRAAAVARALNCSRSTVESALDAEDPARRRAAAQYLRTVEVEDPPVRRLESLLADPEADVRAAAATALLRAIEREQCNDDAAIAQRYRDALPPLVEATEDDDSRVRAAATVAAGHVVVLDDEIPADRAVTAARRLGRAVVDADERVREGAREFVGVHDPFEERAPALVVLWYAVGLAERSATDVGNEIDEIPDSLRVEGRYLPLSGAPQSEAAVAELIRLGWDPETAAPTAQRLVARIAGEYRESVASAFDRVSDGITAGIGVGHGATVLEAVAAQDTELADAAIETLRECLPDESVAAPALADLATEAGRIEEVSADIRETVAVNPTPAAVEALVTATGEDGTLTDRDALWRCAVDESRDRETRLAAANGVATLLRRGGGAEADGAAGGREAALDGVDALVDLLASFLASREESRRTTAATALGAIGSAETPALTPERSDTAAILDAFAASAADGDADAADEEPLAVLAGAAPDRARAAVATLGAALSPGDDWRNFDRIDPVEAAIAVDPSVGTAAVADLAAAAQPWGIERGRAKALDALATVAESEPAAVADEAAAVAGLLTHRSERIRDAAATVVAAVGAETPESVPETLQSLAETDRGEDLWPMGVVARDAPAVAEAAVDASLSASHWDDEAIARLLAQVGRTNRDLATDGTDWIADLLWGSVEVQRIAPVVEALAPRDPSLAVRCVEPLAEHLTEGTPRWERGASIRALAAVAEHRPEPVRVAARGAVDRSLVALREDVYWQFDDDVDELFAAAGIDAGGETDESDAESDRGEGDAEPVDDVDPAAFWATVDRYRR</sequence>
<dbReference type="InterPro" id="IPR016024">
    <property type="entry name" value="ARM-type_fold"/>
</dbReference>
<dbReference type="RefSeq" id="WP_274323467.1">
    <property type="nucleotide sequence ID" value="NZ_CP118158.1"/>
</dbReference>
<dbReference type="SUPFAM" id="SSF48371">
    <property type="entry name" value="ARM repeat"/>
    <property type="match status" value="1"/>
</dbReference>